<feature type="chain" id="PRO_5036934934" evidence="1">
    <location>
        <begin position="20"/>
        <end position="342"/>
    </location>
</feature>
<gene>
    <name evidence="2" type="ORF">EGN73_07050</name>
</gene>
<dbReference type="AlphaFoldDB" id="A0A951IUD2"/>
<accession>A0A951IUD2</accession>
<reference evidence="2 3" key="1">
    <citation type="journal article" date="2020" name="Syst. Appl. Microbiol.">
        <title>Arthrospiribacter ruber gen. nov., sp. nov., a novel bacterium isolated from Arthrospira cultures.</title>
        <authorList>
            <person name="Waleron M."/>
            <person name="Misztak A."/>
            <person name="Waleron M.M."/>
            <person name="Furmaniak M."/>
            <person name="Mrozik A."/>
            <person name="Waleron K."/>
        </authorList>
    </citation>
    <scope>NUCLEOTIDE SEQUENCE [LARGE SCALE GENOMIC DNA]</scope>
    <source>
        <strain evidence="2 3">DPMB0001</strain>
    </source>
</reference>
<dbReference type="NCBIfam" id="TIGR03519">
    <property type="entry name" value="T9SS_PorP_fam"/>
    <property type="match status" value="1"/>
</dbReference>
<sequence length="342" mass="37657">MKGLFTILFVLVLGFASKAQDVQFSQFYAAPIYLNPAFAGSSEMTRFGVNYRNQWPGLDHSLNAYSAYFDHYFFGANSGVGLIVNGMNETMSGLSTSEVGLAYSYRLRLGFGSFLRFGAQASFVSRDANLNHLVFGSQIDPNTGAIGDHSGESFAMDMRHRYADFHFGMLYNNEWGWFGLSAHHITQPNIAFIDDQISQWPMKLSAHGGVKVDLSQGGVRNYMNNTQDARELVFAFNYKHQDPFNQLDLGVQANLQPLVLGVWYRGLPTMGTAMPNTESIIGLVGVSLGGGIDIGYSYDFTLSQLGQANTGGAHEISMRYSFLIGNNAGAGRKSSMMPCFKY</sequence>
<evidence type="ECO:0000256" key="1">
    <source>
        <dbReference type="SAM" id="SignalP"/>
    </source>
</evidence>
<dbReference type="Pfam" id="PF11751">
    <property type="entry name" value="PorP_SprF"/>
    <property type="match status" value="1"/>
</dbReference>
<organism evidence="2 3">
    <name type="scientific">Arthrospiribacter ruber</name>
    <dbReference type="NCBI Taxonomy" id="2487934"/>
    <lineage>
        <taxon>Bacteria</taxon>
        <taxon>Pseudomonadati</taxon>
        <taxon>Bacteroidota</taxon>
        <taxon>Cytophagia</taxon>
        <taxon>Cytophagales</taxon>
        <taxon>Cyclobacteriaceae</taxon>
        <taxon>Arthrospiribacter</taxon>
    </lineage>
</organism>
<proteinExistence type="predicted"/>
<feature type="signal peptide" evidence="1">
    <location>
        <begin position="1"/>
        <end position="19"/>
    </location>
</feature>
<keyword evidence="3" id="KW-1185">Reference proteome</keyword>
<keyword evidence="1" id="KW-0732">Signal</keyword>
<comment type="caution">
    <text evidence="2">The sequence shown here is derived from an EMBL/GenBank/DDBJ whole genome shotgun (WGS) entry which is preliminary data.</text>
</comment>
<name>A0A951IUD2_9BACT</name>
<evidence type="ECO:0000313" key="3">
    <source>
        <dbReference type="Proteomes" id="UP000727490"/>
    </source>
</evidence>
<dbReference type="RefSeq" id="WP_219287837.1">
    <property type="nucleotide sequence ID" value="NZ_RPHB01000003.1"/>
</dbReference>
<protein>
    <submittedName>
        <fullName evidence="2">Type IX secretion system membrane protein PorP/SprF</fullName>
    </submittedName>
</protein>
<evidence type="ECO:0000313" key="2">
    <source>
        <dbReference type="EMBL" id="MBW3467570.1"/>
    </source>
</evidence>
<dbReference type="EMBL" id="RPHB01000003">
    <property type="protein sequence ID" value="MBW3467570.1"/>
    <property type="molecule type" value="Genomic_DNA"/>
</dbReference>
<dbReference type="Proteomes" id="UP000727490">
    <property type="component" value="Unassembled WGS sequence"/>
</dbReference>
<dbReference type="InterPro" id="IPR019861">
    <property type="entry name" value="PorP/SprF_Bacteroidetes"/>
</dbReference>